<dbReference type="CDD" id="cd07012">
    <property type="entry name" value="PBP2_Bug_TTT"/>
    <property type="match status" value="1"/>
</dbReference>
<reference evidence="3 4" key="1">
    <citation type="submission" date="2021-03" db="EMBL/GenBank/DDBJ databases">
        <authorList>
            <person name="So Y."/>
        </authorList>
    </citation>
    <scope>NUCLEOTIDE SEQUENCE [LARGE SCALE GENOMIC DNA]</scope>
    <source>
        <strain evidence="3 4">SSH11</strain>
    </source>
</reference>
<dbReference type="RefSeq" id="WP_209379591.1">
    <property type="nucleotide sequence ID" value="NZ_JAGIZB010000009.1"/>
</dbReference>
<protein>
    <submittedName>
        <fullName evidence="3">Tripartite tricarboxylate transporter substrate binding protein</fullName>
    </submittedName>
</protein>
<evidence type="ECO:0000256" key="1">
    <source>
        <dbReference type="ARBA" id="ARBA00006987"/>
    </source>
</evidence>
<dbReference type="EMBL" id="JAGIZB010000009">
    <property type="protein sequence ID" value="MBP0445341.1"/>
    <property type="molecule type" value="Genomic_DNA"/>
</dbReference>
<dbReference type="PANTHER" id="PTHR42928:SF5">
    <property type="entry name" value="BLR1237 PROTEIN"/>
    <property type="match status" value="1"/>
</dbReference>
<feature type="chain" id="PRO_5046817399" evidence="2">
    <location>
        <begin position="23"/>
        <end position="324"/>
    </location>
</feature>
<dbReference type="SUPFAM" id="SSF53850">
    <property type="entry name" value="Periplasmic binding protein-like II"/>
    <property type="match status" value="1"/>
</dbReference>
<accession>A0ABS4AEA5</accession>
<name>A0ABS4AEA5_9PROT</name>
<dbReference type="PIRSF" id="PIRSF017082">
    <property type="entry name" value="YflP"/>
    <property type="match status" value="1"/>
</dbReference>
<comment type="similarity">
    <text evidence="1">Belongs to the UPF0065 (bug) family.</text>
</comment>
<dbReference type="InterPro" id="IPR042100">
    <property type="entry name" value="Bug_dom1"/>
</dbReference>
<dbReference type="PANTHER" id="PTHR42928">
    <property type="entry name" value="TRICARBOXYLATE-BINDING PROTEIN"/>
    <property type="match status" value="1"/>
</dbReference>
<proteinExistence type="inferred from homology"/>
<gene>
    <name evidence="3" type="ORF">J8J14_11175</name>
</gene>
<keyword evidence="2" id="KW-0732">Signal</keyword>
<sequence length="324" mass="34468">MRITRRTLALGLAALGTRGARAQGAYPNRPVTWIVPFTPAGITDVNSRLFARKLAARLGQNVIIDNRPGAGGTLGTELGARAAPDGYTMVYGTQGTLATAPALFRRLPYDPLRSFTPIQGLFETSLVLVTHPARPYRNVAELVAYAKANPGRVNFGTAGVGTGTHLTAVLFQTVAGIQMTHVPYPGSGPALTDLIAGTTDIMFDYAVATRDHIEGNRLRPLAVTAKERIPALPDVPTVAEIGMPSAVAAAWSGILLPAGCPPEVVEKLAVECAATMQDAEIRRNAEMNGSRPMAELNRASFARFIEEEIPRWGEIVRHSGAQPA</sequence>
<feature type="signal peptide" evidence="2">
    <location>
        <begin position="1"/>
        <end position="22"/>
    </location>
</feature>
<comment type="caution">
    <text evidence="3">The sequence shown here is derived from an EMBL/GenBank/DDBJ whole genome shotgun (WGS) entry which is preliminary data.</text>
</comment>
<evidence type="ECO:0000313" key="3">
    <source>
        <dbReference type="EMBL" id="MBP0445341.1"/>
    </source>
</evidence>
<dbReference type="Gene3D" id="3.40.190.10">
    <property type="entry name" value="Periplasmic binding protein-like II"/>
    <property type="match status" value="1"/>
</dbReference>
<dbReference type="Proteomes" id="UP000681594">
    <property type="component" value="Unassembled WGS sequence"/>
</dbReference>
<organism evidence="3 4">
    <name type="scientific">Pararoseomonas baculiformis</name>
    <dbReference type="NCBI Taxonomy" id="2820812"/>
    <lineage>
        <taxon>Bacteria</taxon>
        <taxon>Pseudomonadati</taxon>
        <taxon>Pseudomonadota</taxon>
        <taxon>Alphaproteobacteria</taxon>
        <taxon>Acetobacterales</taxon>
        <taxon>Acetobacteraceae</taxon>
        <taxon>Pararoseomonas</taxon>
    </lineage>
</organism>
<keyword evidence="4" id="KW-1185">Reference proteome</keyword>
<dbReference type="Pfam" id="PF03401">
    <property type="entry name" value="TctC"/>
    <property type="match status" value="1"/>
</dbReference>
<dbReference type="Gene3D" id="3.40.190.150">
    <property type="entry name" value="Bordetella uptake gene, domain 1"/>
    <property type="match status" value="1"/>
</dbReference>
<evidence type="ECO:0000313" key="4">
    <source>
        <dbReference type="Proteomes" id="UP000681594"/>
    </source>
</evidence>
<dbReference type="InterPro" id="IPR005064">
    <property type="entry name" value="BUG"/>
</dbReference>
<evidence type="ECO:0000256" key="2">
    <source>
        <dbReference type="SAM" id="SignalP"/>
    </source>
</evidence>